<accession>A0A398CUK8</accession>
<dbReference type="PANTHER" id="PTHR43963">
    <property type="entry name" value="CARBONYL REDUCTASE 1-RELATED"/>
    <property type="match status" value="1"/>
</dbReference>
<dbReference type="InterPro" id="IPR036291">
    <property type="entry name" value="NAD(P)-bd_dom_sf"/>
</dbReference>
<reference evidence="5 6" key="1">
    <citation type="submission" date="2018-09" db="EMBL/GenBank/DDBJ databases">
        <title>Cohnella cavernae sp. nov., isolated from a karst cave.</title>
        <authorList>
            <person name="Zhu H."/>
        </authorList>
    </citation>
    <scope>NUCLEOTIDE SEQUENCE [LARGE SCALE GENOMIC DNA]</scope>
    <source>
        <strain evidence="5 6">K2E09-144</strain>
    </source>
</reference>
<dbReference type="RefSeq" id="WP_119150998.1">
    <property type="nucleotide sequence ID" value="NZ_JBHSOV010000027.1"/>
</dbReference>
<dbReference type="GO" id="GO:0016616">
    <property type="term" value="F:oxidoreductase activity, acting on the CH-OH group of donors, NAD or NADP as acceptor"/>
    <property type="evidence" value="ECO:0007669"/>
    <property type="project" value="InterPro"/>
</dbReference>
<dbReference type="InterPro" id="IPR045313">
    <property type="entry name" value="CBR1-like"/>
</dbReference>
<dbReference type="PANTHER" id="PTHR43963:SF6">
    <property type="entry name" value="CHAIN DEHYDROGENASE FAMILY PROTEIN, PUTATIVE (AFU_ORTHOLOGUE AFUA_3G15350)-RELATED"/>
    <property type="match status" value="1"/>
</dbReference>
<proteinExistence type="inferred from homology"/>
<dbReference type="PRINTS" id="PR00081">
    <property type="entry name" value="GDHRDH"/>
</dbReference>
<dbReference type="InterPro" id="IPR002347">
    <property type="entry name" value="SDR_fam"/>
</dbReference>
<dbReference type="Pfam" id="PF00106">
    <property type="entry name" value="adh_short"/>
    <property type="match status" value="1"/>
</dbReference>
<dbReference type="Gene3D" id="3.40.50.720">
    <property type="entry name" value="NAD(P)-binding Rossmann-like Domain"/>
    <property type="match status" value="1"/>
</dbReference>
<keyword evidence="2" id="KW-0521">NADP</keyword>
<evidence type="ECO:0000313" key="5">
    <source>
        <dbReference type="EMBL" id="RIE02971.1"/>
    </source>
</evidence>
<dbReference type="SUPFAM" id="SSF51735">
    <property type="entry name" value="NAD(P)-binding Rossmann-fold domains"/>
    <property type="match status" value="1"/>
</dbReference>
<gene>
    <name evidence="5" type="ORF">D3H35_20425</name>
</gene>
<dbReference type="EMBL" id="QXJM01000039">
    <property type="protein sequence ID" value="RIE02971.1"/>
    <property type="molecule type" value="Genomic_DNA"/>
</dbReference>
<keyword evidence="3" id="KW-0560">Oxidoreductase</keyword>
<comment type="similarity">
    <text evidence="1 4">Belongs to the short-chain dehydrogenases/reductases (SDR) family.</text>
</comment>
<dbReference type="CDD" id="cd05324">
    <property type="entry name" value="carb_red_PTCR-like_SDR_c"/>
    <property type="match status" value="1"/>
</dbReference>
<dbReference type="InterPro" id="IPR020904">
    <property type="entry name" value="Sc_DH/Rdtase_CS"/>
</dbReference>
<dbReference type="PRINTS" id="PR00080">
    <property type="entry name" value="SDRFAMILY"/>
</dbReference>
<dbReference type="AlphaFoldDB" id="A0A398CUK8"/>
<dbReference type="OrthoDB" id="5786478at2"/>
<organism evidence="5 6">
    <name type="scientific">Cohnella faecalis</name>
    <dbReference type="NCBI Taxonomy" id="2315694"/>
    <lineage>
        <taxon>Bacteria</taxon>
        <taxon>Bacillati</taxon>
        <taxon>Bacillota</taxon>
        <taxon>Bacilli</taxon>
        <taxon>Bacillales</taxon>
        <taxon>Paenibacillaceae</taxon>
        <taxon>Cohnella</taxon>
    </lineage>
</organism>
<evidence type="ECO:0000256" key="4">
    <source>
        <dbReference type="RuleBase" id="RU000363"/>
    </source>
</evidence>
<protein>
    <submittedName>
        <fullName evidence="5">SDR family oxidoreductase</fullName>
    </submittedName>
</protein>
<evidence type="ECO:0000256" key="1">
    <source>
        <dbReference type="ARBA" id="ARBA00006484"/>
    </source>
</evidence>
<dbReference type="PROSITE" id="PS00061">
    <property type="entry name" value="ADH_SHORT"/>
    <property type="match status" value="1"/>
</dbReference>
<evidence type="ECO:0000256" key="2">
    <source>
        <dbReference type="ARBA" id="ARBA00022857"/>
    </source>
</evidence>
<comment type="caution">
    <text evidence="5">The sequence shown here is derived from an EMBL/GenBank/DDBJ whole genome shotgun (WGS) entry which is preliminary data.</text>
</comment>
<sequence>MNNKIALITGANRGLGLEIGRQLGRQGIIVLLGARSLSKAEDAAVQLKAENIEAYPVELDVTDDRHIRAVAAKIKAEYGKLDILVNNAGIFLDHEGNNTDVMRRTFEVNIFGAHALTEALLPLLNASPEGRIVNQSSILGSVATILTNEMYAKAAAPAYTASKAALNAWTAQLSIQLRGTNVKVNACHPGWVKTDLGGKDADMEIHEGAETAVSLATLPSDGPTGGLFHGSETLPW</sequence>
<keyword evidence="6" id="KW-1185">Reference proteome</keyword>
<name>A0A398CUK8_9BACL</name>
<dbReference type="Proteomes" id="UP000266340">
    <property type="component" value="Unassembled WGS sequence"/>
</dbReference>
<evidence type="ECO:0000256" key="3">
    <source>
        <dbReference type="ARBA" id="ARBA00023002"/>
    </source>
</evidence>
<evidence type="ECO:0000313" key="6">
    <source>
        <dbReference type="Proteomes" id="UP000266340"/>
    </source>
</evidence>